<evidence type="ECO:0000313" key="2">
    <source>
        <dbReference type="Proteomes" id="UP000826656"/>
    </source>
</evidence>
<dbReference type="EMBL" id="JAIVGD010000018">
    <property type="protein sequence ID" value="KAH0755714.1"/>
    <property type="molecule type" value="Genomic_DNA"/>
</dbReference>
<evidence type="ECO:0000313" key="1">
    <source>
        <dbReference type="EMBL" id="KAH0755714.1"/>
    </source>
</evidence>
<dbReference type="Proteomes" id="UP000826656">
    <property type="component" value="Unassembled WGS sequence"/>
</dbReference>
<accession>A0ABQ7UV33</accession>
<dbReference type="PANTHER" id="PTHR35317:SF35">
    <property type="entry name" value="DUF4219 DOMAIN-CONTAINING PROTEIN"/>
    <property type="match status" value="1"/>
</dbReference>
<reference evidence="1 2" key="1">
    <citation type="journal article" date="2021" name="bioRxiv">
        <title>Chromosome-scale and haplotype-resolved genome assembly of a tetraploid potato cultivar.</title>
        <authorList>
            <person name="Sun H."/>
            <person name="Jiao W.-B."/>
            <person name="Krause K."/>
            <person name="Campoy J.A."/>
            <person name="Goel M."/>
            <person name="Folz-Donahue K."/>
            <person name="Kukat C."/>
            <person name="Huettel B."/>
            <person name="Schneeberger K."/>
        </authorList>
    </citation>
    <scope>NUCLEOTIDE SEQUENCE [LARGE SCALE GENOMIC DNA]</scope>
    <source>
        <strain evidence="1">SolTubOtavaFocal</strain>
        <tissue evidence="1">Leaves</tissue>
    </source>
</reference>
<sequence length="150" mass="17707">MAANSNRNSQHLPIFEGVNYHFWSLKMKTLFKCQELWDLVESGFAYPIKGQPFMMISFPEYQQQKLLTKFGKFCKQEYMGDKKCEENISDEIIVAKVLRSLTKKFEHVVSAIEESMDLFDYSFDELMSSLLAHEDRINRPHEKVEEKHSK</sequence>
<evidence type="ECO:0008006" key="3">
    <source>
        <dbReference type="Google" id="ProtNLM"/>
    </source>
</evidence>
<comment type="caution">
    <text evidence="1">The sequence shown here is derived from an EMBL/GenBank/DDBJ whole genome shotgun (WGS) entry which is preliminary data.</text>
</comment>
<organism evidence="1 2">
    <name type="scientific">Solanum tuberosum</name>
    <name type="common">Potato</name>
    <dbReference type="NCBI Taxonomy" id="4113"/>
    <lineage>
        <taxon>Eukaryota</taxon>
        <taxon>Viridiplantae</taxon>
        <taxon>Streptophyta</taxon>
        <taxon>Embryophyta</taxon>
        <taxon>Tracheophyta</taxon>
        <taxon>Spermatophyta</taxon>
        <taxon>Magnoliopsida</taxon>
        <taxon>eudicotyledons</taxon>
        <taxon>Gunneridae</taxon>
        <taxon>Pentapetalae</taxon>
        <taxon>asterids</taxon>
        <taxon>lamiids</taxon>
        <taxon>Solanales</taxon>
        <taxon>Solanaceae</taxon>
        <taxon>Solanoideae</taxon>
        <taxon>Solaneae</taxon>
        <taxon>Solanum</taxon>
    </lineage>
</organism>
<dbReference type="Pfam" id="PF14223">
    <property type="entry name" value="Retrotran_gag_2"/>
    <property type="match status" value="1"/>
</dbReference>
<proteinExistence type="predicted"/>
<keyword evidence="2" id="KW-1185">Reference proteome</keyword>
<gene>
    <name evidence="1" type="ORF">KY290_025984</name>
</gene>
<name>A0ABQ7UV33_SOLTU</name>
<protein>
    <recommendedName>
        <fullName evidence="3">DUF4219 domain-containing protein</fullName>
    </recommendedName>
</protein>
<dbReference type="PANTHER" id="PTHR35317">
    <property type="entry name" value="OS04G0629600 PROTEIN"/>
    <property type="match status" value="1"/>
</dbReference>